<evidence type="ECO:0000313" key="2">
    <source>
        <dbReference type="Proteomes" id="UP000002487"/>
    </source>
</evidence>
<sequence length="73" mass="8260">MNAGHFKGSLQKFHSLKFDKKDGSSQAAFHITLRKALRANPHLPEELGSFTFLFSRDYLSSFSLIPLISLLYS</sequence>
<dbReference type="InParanoid" id="Q8TIU2"/>
<organism evidence="1 2">
    <name type="scientific">Methanosarcina acetivorans (strain ATCC 35395 / DSM 2834 / JCM 12185 / C2A)</name>
    <dbReference type="NCBI Taxonomy" id="188937"/>
    <lineage>
        <taxon>Archaea</taxon>
        <taxon>Methanobacteriati</taxon>
        <taxon>Methanobacteriota</taxon>
        <taxon>Stenosarchaea group</taxon>
        <taxon>Methanomicrobia</taxon>
        <taxon>Methanosarcinales</taxon>
        <taxon>Methanosarcinaceae</taxon>
        <taxon>Methanosarcina</taxon>
    </lineage>
</organism>
<proteinExistence type="predicted"/>
<name>Q8TIU2_METAC</name>
<gene>
    <name evidence="1" type="ordered locus">MA_4049</name>
</gene>
<reference evidence="1 2" key="1">
    <citation type="journal article" date="2002" name="Genome Res.">
        <title>The genome of Methanosarcina acetivorans reveals extensive metabolic and physiological diversity.</title>
        <authorList>
            <person name="Galagan J.E."/>
            <person name="Nusbaum C."/>
            <person name="Roy A."/>
            <person name="Endrizzi M.G."/>
            <person name="Macdonald P."/>
            <person name="FitzHugh W."/>
            <person name="Calvo S."/>
            <person name="Engels R."/>
            <person name="Smirnov S."/>
            <person name="Atnoor D."/>
            <person name="Brown A."/>
            <person name="Allen N."/>
            <person name="Naylor J."/>
            <person name="Stange-Thomann N."/>
            <person name="DeArellano K."/>
            <person name="Johnson R."/>
            <person name="Linton L."/>
            <person name="McEwan P."/>
            <person name="McKernan K."/>
            <person name="Talamas J."/>
            <person name="Tirrell A."/>
            <person name="Ye W."/>
            <person name="Zimmer A."/>
            <person name="Barber R.D."/>
            <person name="Cann I."/>
            <person name="Graham D.E."/>
            <person name="Grahame D.A."/>
            <person name="Guss A."/>
            <person name="Hedderich R."/>
            <person name="Ingram-Smith C."/>
            <person name="Kuettner C.H."/>
            <person name="Krzycki J.A."/>
            <person name="Leigh J.A."/>
            <person name="Li W."/>
            <person name="Liu J."/>
            <person name="Mukhopadhyay B."/>
            <person name="Reeve J.N."/>
            <person name="Smith K."/>
            <person name="Springer T.A."/>
            <person name="Umayam L.A."/>
            <person name="White O."/>
            <person name="White R.H."/>
            <person name="de Macario E.C."/>
            <person name="Ferry J.G."/>
            <person name="Jarrell K.F."/>
            <person name="Jing H."/>
            <person name="Macario A.J.L."/>
            <person name="Paulsen I."/>
            <person name="Pritchett M."/>
            <person name="Sowers K.R."/>
            <person name="Swanson R.V."/>
            <person name="Zinder S.H."/>
            <person name="Lander E."/>
            <person name="Metcalf W.W."/>
            <person name="Birren B."/>
        </authorList>
    </citation>
    <scope>NUCLEOTIDE SEQUENCE [LARGE SCALE GENOMIC DNA]</scope>
    <source>
        <strain evidence="2">ATCC 35395 / DSM 2834 / JCM 12185 / C2A</strain>
    </source>
</reference>
<dbReference type="STRING" id="188937.MA_4049"/>
<dbReference type="KEGG" id="mac:MA_4049"/>
<dbReference type="EnsemblBacteria" id="AAM07397">
    <property type="protein sequence ID" value="AAM07397"/>
    <property type="gene ID" value="MA_4049"/>
</dbReference>
<dbReference type="Proteomes" id="UP000002487">
    <property type="component" value="Chromosome"/>
</dbReference>
<dbReference type="EMBL" id="AE010299">
    <property type="protein sequence ID" value="AAM07397.1"/>
    <property type="molecule type" value="Genomic_DNA"/>
</dbReference>
<keyword evidence="2" id="KW-1185">Reference proteome</keyword>
<evidence type="ECO:0000313" key="1">
    <source>
        <dbReference type="EMBL" id="AAM07397.1"/>
    </source>
</evidence>
<dbReference type="HOGENOM" id="CLU_2695725_0_0_2"/>
<accession>Q8TIU2</accession>
<dbReference type="AlphaFoldDB" id="Q8TIU2"/>
<protein>
    <submittedName>
        <fullName evidence="1">Uncharacterized protein</fullName>
    </submittedName>
</protein>